<evidence type="ECO:0000256" key="1">
    <source>
        <dbReference type="SAM" id="SignalP"/>
    </source>
</evidence>
<sequence length="170" mass="19516">MQKLFCLLCFFIIFTGHAQAPVLELTPKGFDAVEGTIPTTANEKLIELSKMWAAETNLRIKGYDASNVTSNSMVISAFKKNAFFLRNKGETFNYNIAYSMKLSFHGNYYSLHFVVNDIYTANDVIVKYKLPDYFDNDGDLKDGYDTLKPSLERSVNEIVRSYHNFLVNYR</sequence>
<comment type="caution">
    <text evidence="2">The sequence shown here is derived from an EMBL/GenBank/DDBJ whole genome shotgun (WGS) entry which is preliminary data.</text>
</comment>
<evidence type="ECO:0000313" key="3">
    <source>
        <dbReference type="Proteomes" id="UP001597480"/>
    </source>
</evidence>
<feature type="signal peptide" evidence="1">
    <location>
        <begin position="1"/>
        <end position="20"/>
    </location>
</feature>
<evidence type="ECO:0000313" key="2">
    <source>
        <dbReference type="EMBL" id="MFD2603271.1"/>
    </source>
</evidence>
<gene>
    <name evidence="2" type="ORF">ACFSR3_14505</name>
</gene>
<name>A0ABW5NVZ4_9FLAO</name>
<keyword evidence="1" id="KW-0732">Signal</keyword>
<feature type="chain" id="PRO_5045144052" description="DUF4468 domain-containing protein" evidence="1">
    <location>
        <begin position="21"/>
        <end position="170"/>
    </location>
</feature>
<protein>
    <recommendedName>
        <fullName evidence="4">DUF4468 domain-containing protein</fullName>
    </recommendedName>
</protein>
<dbReference type="RefSeq" id="WP_379821982.1">
    <property type="nucleotide sequence ID" value="NZ_JBHUMD010000027.1"/>
</dbReference>
<dbReference type="Proteomes" id="UP001597480">
    <property type="component" value="Unassembled WGS sequence"/>
</dbReference>
<proteinExistence type="predicted"/>
<organism evidence="2 3">
    <name type="scientific">Flavobacterium suzhouense</name>
    <dbReference type="NCBI Taxonomy" id="1529638"/>
    <lineage>
        <taxon>Bacteria</taxon>
        <taxon>Pseudomonadati</taxon>
        <taxon>Bacteroidota</taxon>
        <taxon>Flavobacteriia</taxon>
        <taxon>Flavobacteriales</taxon>
        <taxon>Flavobacteriaceae</taxon>
        <taxon>Flavobacterium</taxon>
    </lineage>
</organism>
<accession>A0ABW5NVZ4</accession>
<evidence type="ECO:0008006" key="4">
    <source>
        <dbReference type="Google" id="ProtNLM"/>
    </source>
</evidence>
<dbReference type="EMBL" id="JBHUMD010000027">
    <property type="protein sequence ID" value="MFD2603271.1"/>
    <property type="molecule type" value="Genomic_DNA"/>
</dbReference>
<keyword evidence="3" id="KW-1185">Reference proteome</keyword>
<reference evidence="3" key="1">
    <citation type="journal article" date="2019" name="Int. J. Syst. Evol. Microbiol.">
        <title>The Global Catalogue of Microorganisms (GCM) 10K type strain sequencing project: providing services to taxonomists for standard genome sequencing and annotation.</title>
        <authorList>
            <consortium name="The Broad Institute Genomics Platform"/>
            <consortium name="The Broad Institute Genome Sequencing Center for Infectious Disease"/>
            <person name="Wu L."/>
            <person name="Ma J."/>
        </authorList>
    </citation>
    <scope>NUCLEOTIDE SEQUENCE [LARGE SCALE GENOMIC DNA]</scope>
    <source>
        <strain evidence="3">KCTC 42107</strain>
    </source>
</reference>